<dbReference type="Gene3D" id="3.30.460.10">
    <property type="entry name" value="Beta Polymerase, domain 2"/>
    <property type="match status" value="1"/>
</dbReference>
<dbReference type="GO" id="GO:0016779">
    <property type="term" value="F:nucleotidyltransferase activity"/>
    <property type="evidence" value="ECO:0007669"/>
    <property type="project" value="UniProtKB-KW"/>
</dbReference>
<dbReference type="InterPro" id="IPR006675">
    <property type="entry name" value="HDIG_dom"/>
</dbReference>
<evidence type="ECO:0000256" key="1">
    <source>
        <dbReference type="ARBA" id="ARBA00001946"/>
    </source>
</evidence>
<evidence type="ECO:0000313" key="11">
    <source>
        <dbReference type="EMBL" id="KKQ35842.1"/>
    </source>
</evidence>
<feature type="region of interest" description="Disordered" evidence="9">
    <location>
        <begin position="489"/>
        <end position="517"/>
    </location>
</feature>
<dbReference type="Gene3D" id="1.10.246.80">
    <property type="match status" value="1"/>
</dbReference>
<dbReference type="InterPro" id="IPR006674">
    <property type="entry name" value="HD_domain"/>
</dbReference>
<dbReference type="GO" id="GO:0000166">
    <property type="term" value="F:nucleotide binding"/>
    <property type="evidence" value="ECO:0007669"/>
    <property type="project" value="UniProtKB-KW"/>
</dbReference>
<dbReference type="PANTHER" id="PTHR46173">
    <property type="entry name" value="CCA TRNA NUCLEOTIDYLTRANSFERASE 1, MITOCHONDRIAL"/>
    <property type="match status" value="1"/>
</dbReference>
<evidence type="ECO:0000256" key="4">
    <source>
        <dbReference type="ARBA" id="ARBA00022695"/>
    </source>
</evidence>
<dbReference type="InterPro" id="IPR002646">
    <property type="entry name" value="PolA_pol_head_dom"/>
</dbReference>
<keyword evidence="2 8" id="KW-0808">Transferase</keyword>
<dbReference type="InterPro" id="IPR043519">
    <property type="entry name" value="NT_sf"/>
</dbReference>
<reference evidence="11 12" key="1">
    <citation type="journal article" date="2015" name="Nature">
        <title>rRNA introns, odd ribosomes, and small enigmatic genomes across a large radiation of phyla.</title>
        <authorList>
            <person name="Brown C.T."/>
            <person name="Hug L.A."/>
            <person name="Thomas B.C."/>
            <person name="Sharon I."/>
            <person name="Castelle C.J."/>
            <person name="Singh A."/>
            <person name="Wilkins M.J."/>
            <person name="Williams K.H."/>
            <person name="Banfield J.F."/>
        </authorList>
    </citation>
    <scope>NUCLEOTIDE SEQUENCE [LARGE SCALE GENOMIC DNA]</scope>
</reference>
<dbReference type="GO" id="GO:0046872">
    <property type="term" value="F:metal ion binding"/>
    <property type="evidence" value="ECO:0007669"/>
    <property type="project" value="UniProtKB-KW"/>
</dbReference>
<dbReference type="CDD" id="cd05398">
    <property type="entry name" value="NT_ClassII-CCAase"/>
    <property type="match status" value="1"/>
</dbReference>
<evidence type="ECO:0000256" key="6">
    <source>
        <dbReference type="ARBA" id="ARBA00022741"/>
    </source>
</evidence>
<dbReference type="Pfam" id="PF01743">
    <property type="entry name" value="PolyA_pol"/>
    <property type="match status" value="1"/>
</dbReference>
<dbReference type="Pfam" id="PF12627">
    <property type="entry name" value="PolyA_pol_RNAbd"/>
    <property type="match status" value="1"/>
</dbReference>
<dbReference type="PATRIC" id="fig|1618742.3.peg.132"/>
<evidence type="ECO:0000256" key="7">
    <source>
        <dbReference type="ARBA" id="ARBA00022842"/>
    </source>
</evidence>
<keyword evidence="8" id="KW-0694">RNA-binding</keyword>
<evidence type="ECO:0000256" key="2">
    <source>
        <dbReference type="ARBA" id="ARBA00022679"/>
    </source>
</evidence>
<dbReference type="CDD" id="cd00077">
    <property type="entry name" value="HDc"/>
    <property type="match status" value="1"/>
</dbReference>
<dbReference type="GO" id="GO:0000049">
    <property type="term" value="F:tRNA binding"/>
    <property type="evidence" value="ECO:0007669"/>
    <property type="project" value="TreeGrafter"/>
</dbReference>
<dbReference type="EMBL" id="LBTF01000004">
    <property type="protein sequence ID" value="KKQ35842.1"/>
    <property type="molecule type" value="Genomic_DNA"/>
</dbReference>
<dbReference type="Gene3D" id="1.10.3090.10">
    <property type="entry name" value="cca-adding enzyme, domain 2"/>
    <property type="match status" value="1"/>
</dbReference>
<dbReference type="NCBIfam" id="TIGR00277">
    <property type="entry name" value="HDIG"/>
    <property type="match status" value="1"/>
</dbReference>
<evidence type="ECO:0000259" key="10">
    <source>
        <dbReference type="SMART" id="SM00471"/>
    </source>
</evidence>
<feature type="compositionally biased region" description="Basic and acidic residues" evidence="9">
    <location>
        <begin position="489"/>
        <end position="509"/>
    </location>
</feature>
<organism evidence="11 12">
    <name type="scientific">Candidatus Nomurabacteria bacterium GW2011_GWB1_37_5</name>
    <dbReference type="NCBI Taxonomy" id="1618742"/>
    <lineage>
        <taxon>Bacteria</taxon>
        <taxon>Candidatus Nomuraibacteriota</taxon>
    </lineage>
</organism>
<dbReference type="Pfam" id="PF01966">
    <property type="entry name" value="HD"/>
    <property type="match status" value="1"/>
</dbReference>
<dbReference type="InterPro" id="IPR032828">
    <property type="entry name" value="PolyA_RNA-bd"/>
</dbReference>
<dbReference type="InterPro" id="IPR050264">
    <property type="entry name" value="Bact_CCA-adding_enz_type3_sf"/>
</dbReference>
<name>A0A0G0H0V8_9BACT</name>
<accession>A0A0G0H0V8</accession>
<keyword evidence="4" id="KW-0548">Nucleotidyltransferase</keyword>
<protein>
    <submittedName>
        <fullName evidence="11">PolyA polymerase</fullName>
    </submittedName>
</protein>
<sequence>MTQKFDIPQEILKTLQTLNEAGFEAYLVGGCVRDLLMEREPKDWDITTNAKPEEIIKLFSKTVYENNFGTVAVFTREIPAGESANQNDIVEVTPYRLEAKYSDHRHPDEVIFSNKLEDDLKRRDFTVNAMAIGRKGPASSLKDIDSGWHLIDLYNGQQDIKDKILRTVGNPDERFKEDALRLLRAIRFSTQLNFTVSQETSEAILKNARLIKEISGERIRDEFVKIINSESPMIGIVMMQKLGLLKNIIPELEEGIGCDQKGEHVYDVWEHLLRSLQHAADKKWPFHVRLSALFHDIGKPPTRRDLVIGSLSLLSDPITKRKAYTFYGHEVVGARMVKDIMARLKFSKKDIDTVTKLVRYHMFFSDPDQITLSAVRRLVANVGPDLVWDLMNVRMCDRIGMGRPKEEPYRLRKFESMIEEAMRAPVSVGMLKIDGNKIMEVTGEKAGPRLGWTLHALLEEALENPDINTEEYLNKRVKELAKLSDKELKKLGEAGKEKKGEEEEKELGKIRSKYKVK</sequence>
<dbReference type="InterPro" id="IPR003607">
    <property type="entry name" value="HD/PDEase_dom"/>
</dbReference>
<dbReference type="GO" id="GO:0008033">
    <property type="term" value="P:tRNA processing"/>
    <property type="evidence" value="ECO:0007669"/>
    <property type="project" value="UniProtKB-KW"/>
</dbReference>
<keyword evidence="3" id="KW-0819">tRNA processing</keyword>
<dbReference type="Proteomes" id="UP000033876">
    <property type="component" value="Unassembled WGS sequence"/>
</dbReference>
<keyword evidence="5" id="KW-0479">Metal-binding</keyword>
<feature type="domain" description="HD/PDEase" evidence="10">
    <location>
        <begin position="264"/>
        <end position="390"/>
    </location>
</feature>
<comment type="cofactor">
    <cofactor evidence="1">
        <name>Mg(2+)</name>
        <dbReference type="ChEBI" id="CHEBI:18420"/>
    </cofactor>
</comment>
<keyword evidence="7" id="KW-0460">Magnesium</keyword>
<dbReference type="AlphaFoldDB" id="A0A0G0H0V8"/>
<proteinExistence type="inferred from homology"/>
<evidence type="ECO:0000256" key="9">
    <source>
        <dbReference type="SAM" id="MobiDB-lite"/>
    </source>
</evidence>
<evidence type="ECO:0000256" key="8">
    <source>
        <dbReference type="RuleBase" id="RU003953"/>
    </source>
</evidence>
<evidence type="ECO:0000256" key="3">
    <source>
        <dbReference type="ARBA" id="ARBA00022694"/>
    </source>
</evidence>
<gene>
    <name evidence="11" type="ORF">US50_C0004G0031</name>
</gene>
<evidence type="ECO:0000256" key="5">
    <source>
        <dbReference type="ARBA" id="ARBA00022723"/>
    </source>
</evidence>
<comment type="similarity">
    <text evidence="8">Belongs to the tRNA nucleotidyltransferase/poly(A) polymerase family.</text>
</comment>
<dbReference type="SUPFAM" id="SSF81891">
    <property type="entry name" value="Poly A polymerase C-terminal region-like"/>
    <property type="match status" value="1"/>
</dbReference>
<dbReference type="SMART" id="SM00471">
    <property type="entry name" value="HDc"/>
    <property type="match status" value="1"/>
</dbReference>
<comment type="caution">
    <text evidence="11">The sequence shown here is derived from an EMBL/GenBank/DDBJ whole genome shotgun (WGS) entry which is preliminary data.</text>
</comment>
<dbReference type="SUPFAM" id="SSF81301">
    <property type="entry name" value="Nucleotidyltransferase"/>
    <property type="match status" value="1"/>
</dbReference>
<dbReference type="PANTHER" id="PTHR46173:SF1">
    <property type="entry name" value="CCA TRNA NUCLEOTIDYLTRANSFERASE 1, MITOCHONDRIAL"/>
    <property type="match status" value="1"/>
</dbReference>
<keyword evidence="6" id="KW-0547">Nucleotide-binding</keyword>
<evidence type="ECO:0000313" key="12">
    <source>
        <dbReference type="Proteomes" id="UP000033876"/>
    </source>
</evidence>